<proteinExistence type="predicted"/>
<protein>
    <submittedName>
        <fullName evidence="1">Uncharacterized protein</fullName>
    </submittedName>
</protein>
<dbReference type="EMBL" id="JANBPG010000322">
    <property type="protein sequence ID" value="KAJ1897560.1"/>
    <property type="molecule type" value="Genomic_DNA"/>
</dbReference>
<accession>A0ACC1INV6</accession>
<gene>
    <name evidence="1" type="ORF">LPJ66_003287</name>
</gene>
<keyword evidence="2" id="KW-1185">Reference proteome</keyword>
<comment type="caution">
    <text evidence="1">The sequence shown here is derived from an EMBL/GenBank/DDBJ whole genome shotgun (WGS) entry which is preliminary data.</text>
</comment>
<organism evidence="1 2">
    <name type="scientific">Kickxella alabastrina</name>
    <dbReference type="NCBI Taxonomy" id="61397"/>
    <lineage>
        <taxon>Eukaryota</taxon>
        <taxon>Fungi</taxon>
        <taxon>Fungi incertae sedis</taxon>
        <taxon>Zoopagomycota</taxon>
        <taxon>Kickxellomycotina</taxon>
        <taxon>Kickxellomycetes</taxon>
        <taxon>Kickxellales</taxon>
        <taxon>Kickxellaceae</taxon>
        <taxon>Kickxella</taxon>
    </lineage>
</organism>
<evidence type="ECO:0000313" key="1">
    <source>
        <dbReference type="EMBL" id="KAJ1897560.1"/>
    </source>
</evidence>
<sequence length="276" mass="30250">MATPEAPLREILKSISFTQFPLYHQASFFTPTAITRAQLHIRRHASSSTNTTNSGSPTLDIQSLRTLALLRFADYPVDLHYTSDPESSPDRHLPFLLLPDGSAVGASKVAEHLGVQCVGEDLAYLLMVERNLVPAIEYLLWVDPSGYETVSREGFLGRYPGLIGYFLGWQRSAAVARELGVAQGFGAGVDGEAVYEGAFRALDSILGRLGSKEYLAQKNGEDEVVPGALDALVFACLNVFLEAPLASPVRSAMTRQGSQYRPLVDYTMRILERHFA</sequence>
<name>A0ACC1INV6_9FUNG</name>
<reference evidence="1" key="1">
    <citation type="submission" date="2022-07" db="EMBL/GenBank/DDBJ databases">
        <title>Phylogenomic reconstructions and comparative analyses of Kickxellomycotina fungi.</title>
        <authorList>
            <person name="Reynolds N.K."/>
            <person name="Stajich J.E."/>
            <person name="Barry K."/>
            <person name="Grigoriev I.V."/>
            <person name="Crous P."/>
            <person name="Smith M.E."/>
        </authorList>
    </citation>
    <scope>NUCLEOTIDE SEQUENCE</scope>
    <source>
        <strain evidence="1">Benny 63K</strain>
    </source>
</reference>
<dbReference type="Proteomes" id="UP001150581">
    <property type="component" value="Unassembled WGS sequence"/>
</dbReference>
<evidence type="ECO:0000313" key="2">
    <source>
        <dbReference type="Proteomes" id="UP001150581"/>
    </source>
</evidence>